<evidence type="ECO:0000256" key="8">
    <source>
        <dbReference type="PROSITE-ProRule" id="PRU00169"/>
    </source>
</evidence>
<protein>
    <recommendedName>
        <fullName evidence="3">Stage 0 sporulation protein A homolog</fullName>
        <ecNumber evidence="2">2.7.13.3</ecNumber>
    </recommendedName>
</protein>
<dbReference type="PATRIC" id="fig|626937.4.peg.2897"/>
<dbReference type="PANTHER" id="PTHR45339:SF5">
    <property type="entry name" value="HISTIDINE KINASE"/>
    <property type="match status" value="1"/>
</dbReference>
<evidence type="ECO:0000259" key="10">
    <source>
        <dbReference type="PROSITE" id="PS50110"/>
    </source>
</evidence>
<dbReference type="InterPro" id="IPR001789">
    <property type="entry name" value="Sig_transdc_resp-reg_receiver"/>
</dbReference>
<comment type="function">
    <text evidence="7">May play the central regulatory role in sporulation. It may be an element of the effector pathway responsible for the activation of sporulation genes in response to nutritional stress. Spo0A may act in concert with spo0H (a sigma factor) to control the expression of some genes that are critical to the sporulation process.</text>
</comment>
<dbReference type="Pfam" id="PF02518">
    <property type="entry name" value="HATPase_c"/>
    <property type="match status" value="1"/>
</dbReference>
<feature type="domain" description="Response regulatory" evidence="10">
    <location>
        <begin position="672"/>
        <end position="792"/>
    </location>
</feature>
<comment type="catalytic activity">
    <reaction evidence="1">
        <text>ATP + protein L-histidine = ADP + protein N-phospho-L-histidine.</text>
        <dbReference type="EC" id="2.7.13.3"/>
    </reaction>
</comment>
<dbReference type="SMART" id="SM00448">
    <property type="entry name" value="REC"/>
    <property type="match status" value="2"/>
</dbReference>
<feature type="modified residue" description="4-aspartylphosphate" evidence="8">
    <location>
        <position position="726"/>
    </location>
</feature>
<dbReference type="SMART" id="SM00388">
    <property type="entry name" value="HisKA"/>
    <property type="match status" value="1"/>
</dbReference>
<sequence length="937" mass="106874">MEQKIRDLEEANLALKESNEKLYNSMKAFQIAAEESGSLVFTYDTKEQKIQVDERTAQAFNVEQVQTGVPYEMVKRGIVARESEQDYIRIHEEMIRGGKESGGIVKLIPADGIEVIYDLKFRAILGEDGEPTGMAVGVYRDITERYIKDMAQERYQQIVLSSDRYTYEYEEEKDLLSIFPSLSESGGKEVKYTFAHFHEKLSRGELCPKGDIIIMEDLLKSNTLKPVQVQLYSAKTGEKRWYAITNSMMKEKGGFQRIVGTIADITDIKQREISHKKLEHVLQSLKDEYIGIFEVDLENDMFTTLSYGGSELMPEFPDDGCYSEMMDWLCEALAAPEYREAYIGFTSLTYLRKALSKERRVEVEYMTMCKNRNWWRTSYQAVEYKEGIPTKAIMYQFDIDKVKTEKLMQQQAMQEAYNCAEAANAAKTEFLSRMSHDIRTPMNAIIGMTAIARTQIGNPERVQECLGKITAASKHLLSLINEVLDMSKIESGKMELQEEGFNLADLIDNMVSMVLPQINEHGHTLRVTVEELKHEWVVGDSLRIQQAFVNLIGNATKYTPDGGRIDVRIHERPLKNPEYGEYEFVFEDNGIGMTKAFQDVIFEPFTRAEDHEVLKENGTGLGMTITRNLIRMMDGDIKVESEPKKGSKFTVTIHLKLQEEHYDNVEELAGLPVLVVDDDRVTAESACIMLNDIGMQGDWCLSGREAVGRAIDKHKSQEDYFAVILDWKMPGMDGVMTAKAIRENIGPDIPIIIISAFDWSEIETEARAAGVDHFISKPLFKSRFIHCFKEILHIGGQAPEVKTEMIEQLDFSCKRALLVEDNELNAEIVEELLKMTGIRVEWAKNGREAVRMVEDSPEGYYDMVFMDIQMPFLNGYEATVAIRNMDRKDTRKMPIVAMTANAFAEDIDHARNAGMNEHIAKPIDLRKMGEVMAKYLS</sequence>
<dbReference type="AlphaFoldDB" id="A0A136Q0T7"/>
<proteinExistence type="predicted"/>
<evidence type="ECO:0000256" key="1">
    <source>
        <dbReference type="ARBA" id="ARBA00000085"/>
    </source>
</evidence>
<dbReference type="PRINTS" id="PR00344">
    <property type="entry name" value="BCTRLSENSOR"/>
</dbReference>
<evidence type="ECO:0000256" key="5">
    <source>
        <dbReference type="ARBA" id="ARBA00022777"/>
    </source>
</evidence>
<keyword evidence="13" id="KW-1185">Reference proteome</keyword>
<evidence type="ECO:0000313" key="12">
    <source>
        <dbReference type="EMBL" id="KXK64293.1"/>
    </source>
</evidence>
<dbReference type="Pfam" id="PF00512">
    <property type="entry name" value="HisKA"/>
    <property type="match status" value="1"/>
</dbReference>
<dbReference type="KEGG" id="cmiu:B1H56_02305"/>
<evidence type="ECO:0000259" key="11">
    <source>
        <dbReference type="PROSITE" id="PS50113"/>
    </source>
</evidence>
<dbReference type="SUPFAM" id="SSF47384">
    <property type="entry name" value="Homodimeric domain of signal transducing histidine kinase"/>
    <property type="match status" value="1"/>
</dbReference>
<keyword evidence="6" id="KW-0902">Two-component regulatory system</keyword>
<dbReference type="InterPro" id="IPR004358">
    <property type="entry name" value="Sig_transdc_His_kin-like_C"/>
</dbReference>
<gene>
    <name evidence="12" type="ORF">HMPREF3293_02942</name>
</gene>
<dbReference type="InterPro" id="IPR000700">
    <property type="entry name" value="PAS-assoc_C"/>
</dbReference>
<dbReference type="EMBL" id="LSZW01000065">
    <property type="protein sequence ID" value="KXK64293.1"/>
    <property type="molecule type" value="Genomic_DNA"/>
</dbReference>
<dbReference type="PANTHER" id="PTHR45339">
    <property type="entry name" value="HYBRID SIGNAL TRANSDUCTION HISTIDINE KINASE J"/>
    <property type="match status" value="1"/>
</dbReference>
<evidence type="ECO:0000256" key="3">
    <source>
        <dbReference type="ARBA" id="ARBA00018672"/>
    </source>
</evidence>
<accession>A0A136Q0T7</accession>
<dbReference type="InterPro" id="IPR011006">
    <property type="entry name" value="CheY-like_superfamily"/>
</dbReference>
<dbReference type="SUPFAM" id="SSF55785">
    <property type="entry name" value="PYP-like sensor domain (PAS domain)"/>
    <property type="match status" value="1"/>
</dbReference>
<evidence type="ECO:0000313" key="13">
    <source>
        <dbReference type="Proteomes" id="UP000070366"/>
    </source>
</evidence>
<dbReference type="RefSeq" id="WP_066521591.1">
    <property type="nucleotide sequence ID" value="NZ_CABMOF010000005.1"/>
</dbReference>
<dbReference type="EC" id="2.7.13.3" evidence="2"/>
<dbReference type="Proteomes" id="UP000070366">
    <property type="component" value="Unassembled WGS sequence"/>
</dbReference>
<dbReference type="SUPFAM" id="SSF52172">
    <property type="entry name" value="CheY-like"/>
    <property type="match status" value="2"/>
</dbReference>
<dbReference type="Gene3D" id="3.40.50.2300">
    <property type="match status" value="2"/>
</dbReference>
<dbReference type="CDD" id="cd17546">
    <property type="entry name" value="REC_hyHK_CKI1_RcsC-like"/>
    <property type="match status" value="2"/>
</dbReference>
<evidence type="ECO:0000256" key="2">
    <source>
        <dbReference type="ARBA" id="ARBA00012438"/>
    </source>
</evidence>
<evidence type="ECO:0000256" key="6">
    <source>
        <dbReference type="ARBA" id="ARBA00023012"/>
    </source>
</evidence>
<feature type="domain" description="Response regulatory" evidence="10">
    <location>
        <begin position="815"/>
        <end position="936"/>
    </location>
</feature>
<dbReference type="InterPro" id="IPR003661">
    <property type="entry name" value="HisK_dim/P_dom"/>
</dbReference>
<evidence type="ECO:0000259" key="9">
    <source>
        <dbReference type="PROSITE" id="PS50109"/>
    </source>
</evidence>
<feature type="modified residue" description="4-aspartylphosphate" evidence="8">
    <location>
        <position position="867"/>
    </location>
</feature>
<keyword evidence="5" id="KW-0808">Transferase</keyword>
<evidence type="ECO:0000256" key="4">
    <source>
        <dbReference type="ARBA" id="ARBA00022553"/>
    </source>
</evidence>
<comment type="caution">
    <text evidence="12">The sequence shown here is derived from an EMBL/GenBank/DDBJ whole genome shotgun (WGS) entry which is preliminary data.</text>
</comment>
<dbReference type="CDD" id="cd00082">
    <property type="entry name" value="HisKA"/>
    <property type="match status" value="1"/>
</dbReference>
<dbReference type="PROSITE" id="PS50109">
    <property type="entry name" value="HIS_KIN"/>
    <property type="match status" value="1"/>
</dbReference>
<reference evidence="12 13" key="1">
    <citation type="submission" date="2016-02" db="EMBL/GenBank/DDBJ databases">
        <authorList>
            <person name="Wen L."/>
            <person name="He K."/>
            <person name="Yang H."/>
        </authorList>
    </citation>
    <scope>NUCLEOTIDE SEQUENCE [LARGE SCALE GENOMIC DNA]</scope>
    <source>
        <strain evidence="12 13">DSM 22607</strain>
    </source>
</reference>
<organism evidence="12 13">
    <name type="scientific">Christensenella minuta</name>
    <dbReference type="NCBI Taxonomy" id="626937"/>
    <lineage>
        <taxon>Bacteria</taxon>
        <taxon>Bacillati</taxon>
        <taxon>Bacillota</taxon>
        <taxon>Clostridia</taxon>
        <taxon>Christensenellales</taxon>
        <taxon>Christensenellaceae</taxon>
        <taxon>Christensenella</taxon>
    </lineage>
</organism>
<evidence type="ECO:0000256" key="7">
    <source>
        <dbReference type="ARBA" id="ARBA00024867"/>
    </source>
</evidence>
<dbReference type="CDD" id="cd00075">
    <property type="entry name" value="HATPase"/>
    <property type="match status" value="1"/>
</dbReference>
<dbReference type="PROSITE" id="PS50110">
    <property type="entry name" value="RESPONSE_REGULATORY"/>
    <property type="match status" value="2"/>
</dbReference>
<dbReference type="SMART" id="SM00387">
    <property type="entry name" value="HATPase_c"/>
    <property type="match status" value="1"/>
</dbReference>
<dbReference type="OrthoDB" id="9811620at2"/>
<dbReference type="InterPro" id="IPR036890">
    <property type="entry name" value="HATPase_C_sf"/>
</dbReference>
<dbReference type="InterPro" id="IPR005467">
    <property type="entry name" value="His_kinase_dom"/>
</dbReference>
<feature type="domain" description="Histidine kinase" evidence="9">
    <location>
        <begin position="433"/>
        <end position="657"/>
    </location>
</feature>
<dbReference type="InterPro" id="IPR035965">
    <property type="entry name" value="PAS-like_dom_sf"/>
</dbReference>
<dbReference type="InterPro" id="IPR003594">
    <property type="entry name" value="HATPase_dom"/>
</dbReference>
<feature type="domain" description="PAC" evidence="11">
    <location>
        <begin position="225"/>
        <end position="277"/>
    </location>
</feature>
<name>A0A136Q0T7_9FIRM</name>
<dbReference type="Gene3D" id="3.30.450.20">
    <property type="entry name" value="PAS domain"/>
    <property type="match status" value="2"/>
</dbReference>
<dbReference type="SUPFAM" id="SSF55874">
    <property type="entry name" value="ATPase domain of HSP90 chaperone/DNA topoisomerase II/histidine kinase"/>
    <property type="match status" value="1"/>
</dbReference>
<dbReference type="STRING" id="626937.HMPREF3293_02942"/>
<dbReference type="Pfam" id="PF00072">
    <property type="entry name" value="Response_reg"/>
    <property type="match status" value="2"/>
</dbReference>
<dbReference type="InterPro" id="IPR036097">
    <property type="entry name" value="HisK_dim/P_sf"/>
</dbReference>
<dbReference type="PROSITE" id="PS50113">
    <property type="entry name" value="PAC"/>
    <property type="match status" value="1"/>
</dbReference>
<keyword evidence="5" id="KW-0418">Kinase</keyword>
<dbReference type="GO" id="GO:0000155">
    <property type="term" value="F:phosphorelay sensor kinase activity"/>
    <property type="evidence" value="ECO:0007669"/>
    <property type="project" value="InterPro"/>
</dbReference>
<dbReference type="Gene3D" id="3.30.565.10">
    <property type="entry name" value="Histidine kinase-like ATPase, C-terminal domain"/>
    <property type="match status" value="1"/>
</dbReference>
<keyword evidence="4 8" id="KW-0597">Phosphoprotein</keyword>
<dbReference type="Gene3D" id="1.10.287.130">
    <property type="match status" value="1"/>
</dbReference>